<keyword evidence="5 7" id="KW-1133">Transmembrane helix</keyword>
<name>A0A1U9QMH8_STRNV</name>
<reference evidence="9 10" key="1">
    <citation type="submission" date="2016-11" db="EMBL/GenBank/DDBJ databases">
        <title>Complete genome sequence of Streptomyces niveus SCSIO 3406.</title>
        <authorList>
            <person name="Zhu Q."/>
            <person name="Cheng W."/>
            <person name="Song Y."/>
            <person name="Li Q."/>
            <person name="Ju J."/>
        </authorList>
    </citation>
    <scope>NUCLEOTIDE SEQUENCE [LARGE SCALE GENOMIC DNA]</scope>
    <source>
        <strain evidence="9 10">SCSIO 3406</strain>
    </source>
</reference>
<evidence type="ECO:0000256" key="5">
    <source>
        <dbReference type="ARBA" id="ARBA00022989"/>
    </source>
</evidence>
<evidence type="ECO:0000256" key="2">
    <source>
        <dbReference type="ARBA" id="ARBA00006448"/>
    </source>
</evidence>
<evidence type="ECO:0000256" key="1">
    <source>
        <dbReference type="ARBA" id="ARBA00004651"/>
    </source>
</evidence>
<keyword evidence="6 7" id="KW-0472">Membrane</keyword>
<dbReference type="InterPro" id="IPR007353">
    <property type="entry name" value="DUF421"/>
</dbReference>
<comment type="similarity">
    <text evidence="2">Belongs to the UPF0702 family.</text>
</comment>
<dbReference type="PANTHER" id="PTHR34582">
    <property type="entry name" value="UPF0702 TRANSMEMBRANE PROTEIN YCAP"/>
    <property type="match status" value="1"/>
</dbReference>
<dbReference type="RefSeq" id="WP_078073891.1">
    <property type="nucleotide sequence ID" value="NZ_CP018047.1"/>
</dbReference>
<sequence>MWHDMLTVQIPIVEKIIRTVAVYAIVVVLFRLSGKRGLAGVNTFDVVVIFLLSNVVQNAVIGPDNSLLGGLVGAVTLVVVNAAVTRWLARDPRAARLLEGTATVVVAKGELQQRALRRLALRPSEIEHAVRLQNGDGISDIAEGRLEPDGQLILTLKTAQQDATRGDIEALRTQLASIEDLLTVLAGRHRDGTGKGS</sequence>
<accession>A0A1U9QMH8</accession>
<feature type="transmembrane region" description="Helical" evidence="7">
    <location>
        <begin position="67"/>
        <end position="89"/>
    </location>
</feature>
<dbReference type="GO" id="GO:0005886">
    <property type="term" value="C:plasma membrane"/>
    <property type="evidence" value="ECO:0007669"/>
    <property type="project" value="UniProtKB-SubCell"/>
</dbReference>
<keyword evidence="10" id="KW-1185">Reference proteome</keyword>
<organism evidence="9 10">
    <name type="scientific">Streptomyces niveus</name>
    <name type="common">Streptomyces spheroides</name>
    <dbReference type="NCBI Taxonomy" id="193462"/>
    <lineage>
        <taxon>Bacteria</taxon>
        <taxon>Bacillati</taxon>
        <taxon>Actinomycetota</taxon>
        <taxon>Actinomycetes</taxon>
        <taxon>Kitasatosporales</taxon>
        <taxon>Streptomycetaceae</taxon>
        <taxon>Streptomyces</taxon>
    </lineage>
</organism>
<dbReference type="Gene3D" id="3.30.240.20">
    <property type="entry name" value="bsu07140 like domains"/>
    <property type="match status" value="1"/>
</dbReference>
<dbReference type="PANTHER" id="PTHR34582:SF6">
    <property type="entry name" value="UPF0702 TRANSMEMBRANE PROTEIN YCAP"/>
    <property type="match status" value="1"/>
</dbReference>
<evidence type="ECO:0000313" key="9">
    <source>
        <dbReference type="EMBL" id="AQU65387.1"/>
    </source>
</evidence>
<evidence type="ECO:0000259" key="8">
    <source>
        <dbReference type="Pfam" id="PF04239"/>
    </source>
</evidence>
<feature type="domain" description="YetF C-terminal" evidence="8">
    <location>
        <begin position="94"/>
        <end position="161"/>
    </location>
</feature>
<evidence type="ECO:0000313" key="10">
    <source>
        <dbReference type="Proteomes" id="UP000189677"/>
    </source>
</evidence>
<proteinExistence type="inferred from homology"/>
<dbReference type="AlphaFoldDB" id="A0A1U9QMH8"/>
<feature type="transmembrane region" description="Helical" evidence="7">
    <location>
        <begin position="12"/>
        <end position="32"/>
    </location>
</feature>
<comment type="subcellular location">
    <subcellularLocation>
        <location evidence="1">Cell membrane</location>
        <topology evidence="1">Multi-pass membrane protein</topology>
    </subcellularLocation>
</comment>
<dbReference type="InterPro" id="IPR023090">
    <property type="entry name" value="UPF0702_alpha/beta_dom_sf"/>
</dbReference>
<evidence type="ECO:0000256" key="7">
    <source>
        <dbReference type="SAM" id="Phobius"/>
    </source>
</evidence>
<dbReference type="Pfam" id="PF04239">
    <property type="entry name" value="DUF421"/>
    <property type="match status" value="1"/>
</dbReference>
<evidence type="ECO:0000256" key="3">
    <source>
        <dbReference type="ARBA" id="ARBA00022475"/>
    </source>
</evidence>
<evidence type="ECO:0000256" key="4">
    <source>
        <dbReference type="ARBA" id="ARBA00022692"/>
    </source>
</evidence>
<dbReference type="KEGG" id="snw:BBN63_03085"/>
<feature type="transmembrane region" description="Helical" evidence="7">
    <location>
        <begin position="44"/>
        <end position="61"/>
    </location>
</feature>
<dbReference type="EMBL" id="CP018047">
    <property type="protein sequence ID" value="AQU65387.1"/>
    <property type="molecule type" value="Genomic_DNA"/>
</dbReference>
<gene>
    <name evidence="9" type="ORF">BBN63_03085</name>
</gene>
<protein>
    <submittedName>
        <fullName evidence="9">DUF421 domain-containing protein</fullName>
    </submittedName>
</protein>
<evidence type="ECO:0000256" key="6">
    <source>
        <dbReference type="ARBA" id="ARBA00023136"/>
    </source>
</evidence>
<keyword evidence="4 7" id="KW-0812">Transmembrane</keyword>
<dbReference type="Proteomes" id="UP000189677">
    <property type="component" value="Chromosome"/>
</dbReference>
<keyword evidence="3" id="KW-1003">Cell membrane</keyword>
<dbReference type="OrthoDB" id="9778331at2"/>